<keyword evidence="5" id="KW-1185">Reference proteome</keyword>
<reference evidence="4 5" key="1">
    <citation type="submission" date="2022-08" db="EMBL/GenBank/DDBJ databases">
        <title>Polyphasic taxonomy analysis of Qipengyuania sp.RS5-5.</title>
        <authorList>
            <person name="Xamxidin M."/>
            <person name="Wu M."/>
        </authorList>
    </citation>
    <scope>NUCLEOTIDE SEQUENCE [LARGE SCALE GENOMIC DNA]</scope>
    <source>
        <strain evidence="4 5">RS5-5</strain>
    </source>
</reference>
<evidence type="ECO:0000256" key="1">
    <source>
        <dbReference type="SAM" id="MobiDB-lite"/>
    </source>
</evidence>
<dbReference type="PANTHER" id="PTHR37549:SF1">
    <property type="entry name" value="LIPOPROTEIN LPRI"/>
    <property type="match status" value="1"/>
</dbReference>
<dbReference type="Gene3D" id="3.40.50.10140">
    <property type="entry name" value="Toll/interleukin-1 receptor homology (TIR) domain"/>
    <property type="match status" value="1"/>
</dbReference>
<dbReference type="Pfam" id="PF07007">
    <property type="entry name" value="LprI"/>
    <property type="match status" value="1"/>
</dbReference>
<keyword evidence="2" id="KW-1133">Transmembrane helix</keyword>
<gene>
    <name evidence="4" type="ORF">NSO95_04405</name>
</gene>
<organism evidence="4 5">
    <name type="scientific">Parerythrobacter lacustris</name>
    <dbReference type="NCBI Taxonomy" id="2969984"/>
    <lineage>
        <taxon>Bacteria</taxon>
        <taxon>Pseudomonadati</taxon>
        <taxon>Pseudomonadota</taxon>
        <taxon>Alphaproteobacteria</taxon>
        <taxon>Sphingomonadales</taxon>
        <taxon>Erythrobacteraceae</taxon>
        <taxon>Parerythrobacter</taxon>
    </lineage>
</organism>
<dbReference type="InterPro" id="IPR035897">
    <property type="entry name" value="Toll_tir_struct_dom_sf"/>
</dbReference>
<feature type="region of interest" description="Disordered" evidence="1">
    <location>
        <begin position="206"/>
        <end position="239"/>
    </location>
</feature>
<dbReference type="InterPro" id="IPR009739">
    <property type="entry name" value="LprI-like_N"/>
</dbReference>
<protein>
    <submittedName>
        <fullName evidence="4">TIR domain-containing protein</fullName>
    </submittedName>
</protein>
<sequence>MGEATKRPRLFVSHHSSKAEVALQVEAALARHDVDCWMAPRDVDPGEAFDTAIQKAIDECSAVLLLFCAQSDKSRHVKRELILADSASKAILPLRLEDVVPHDLAYHLASAQWIDWLARRDEAMSRIAAKAHRLDGLDQSADVVAAADALHAATILQASRQEEPARMPPPPVPSPPASSGMPVWVFAVIGLVLVVGVLAGMLLTRGGEESGPAPEPARLADVEASDSMGEANSEEGKVEPEIVEPTPVVPPMRASVSPSFNCSKAASRVEKMICSDDELALLDRELARSFRELRAVAGQDRAELEADQRNWRVAERDACGSVDCIASVTRDRVALLNAAKLAIMNGEAF</sequence>
<evidence type="ECO:0000313" key="4">
    <source>
        <dbReference type="EMBL" id="MCR2833175.1"/>
    </source>
</evidence>
<evidence type="ECO:0000313" key="5">
    <source>
        <dbReference type="Proteomes" id="UP001206067"/>
    </source>
</evidence>
<feature type="domain" description="TIR" evidence="3">
    <location>
        <begin position="6"/>
        <end position="138"/>
    </location>
</feature>
<dbReference type="InterPro" id="IPR052755">
    <property type="entry name" value="Lysozyme_Inhibitor_LprI"/>
</dbReference>
<feature type="transmembrane region" description="Helical" evidence="2">
    <location>
        <begin position="183"/>
        <end position="203"/>
    </location>
</feature>
<dbReference type="Proteomes" id="UP001206067">
    <property type="component" value="Unassembled WGS sequence"/>
</dbReference>
<comment type="caution">
    <text evidence="4">The sequence shown here is derived from an EMBL/GenBank/DDBJ whole genome shotgun (WGS) entry which is preliminary data.</text>
</comment>
<keyword evidence="2" id="KW-0812">Transmembrane</keyword>
<dbReference type="SUPFAM" id="SSF52200">
    <property type="entry name" value="Toll/Interleukin receptor TIR domain"/>
    <property type="match status" value="1"/>
</dbReference>
<dbReference type="InterPro" id="IPR000157">
    <property type="entry name" value="TIR_dom"/>
</dbReference>
<evidence type="ECO:0000259" key="3">
    <source>
        <dbReference type="PROSITE" id="PS50104"/>
    </source>
</evidence>
<dbReference type="EMBL" id="JANKHH010000003">
    <property type="protein sequence ID" value="MCR2833175.1"/>
    <property type="molecule type" value="Genomic_DNA"/>
</dbReference>
<accession>A0ABT1XR91</accession>
<evidence type="ECO:0000256" key="2">
    <source>
        <dbReference type="SAM" id="Phobius"/>
    </source>
</evidence>
<dbReference type="RefSeq" id="WP_257594945.1">
    <property type="nucleotide sequence ID" value="NZ_JANKHH010000003.1"/>
</dbReference>
<dbReference type="Pfam" id="PF13676">
    <property type="entry name" value="TIR_2"/>
    <property type="match status" value="1"/>
</dbReference>
<proteinExistence type="predicted"/>
<keyword evidence="2" id="KW-0472">Membrane</keyword>
<name>A0ABT1XR91_9SPHN</name>
<dbReference type="PROSITE" id="PS50104">
    <property type="entry name" value="TIR"/>
    <property type="match status" value="1"/>
</dbReference>
<dbReference type="PANTHER" id="PTHR37549">
    <property type="entry name" value="LIPOPROTEIN LPRI"/>
    <property type="match status" value="1"/>
</dbReference>